<organism evidence="3 4">
    <name type="scientific">Tistrella bauzanensis</name>
    <dbReference type="NCBI Taxonomy" id="657419"/>
    <lineage>
        <taxon>Bacteria</taxon>
        <taxon>Pseudomonadati</taxon>
        <taxon>Pseudomonadota</taxon>
        <taxon>Alphaproteobacteria</taxon>
        <taxon>Geminicoccales</taxon>
        <taxon>Geminicoccaceae</taxon>
        <taxon>Tistrella</taxon>
    </lineage>
</organism>
<dbReference type="RefSeq" id="WP_188580429.1">
    <property type="nucleotide sequence ID" value="NZ_BMDZ01000049.1"/>
</dbReference>
<dbReference type="Gene3D" id="3.40.50.2000">
    <property type="entry name" value="Glycogen Phosphorylase B"/>
    <property type="match status" value="1"/>
</dbReference>
<dbReference type="SUPFAM" id="SSF53756">
    <property type="entry name" value="UDP-Glycosyltransferase/glycogen phosphorylase"/>
    <property type="match status" value="1"/>
</dbReference>
<reference evidence="4" key="1">
    <citation type="journal article" date="2019" name="Int. J. Syst. Evol. Microbiol.">
        <title>The Global Catalogue of Microorganisms (GCM) 10K type strain sequencing project: providing services to taxonomists for standard genome sequencing and annotation.</title>
        <authorList>
            <consortium name="The Broad Institute Genomics Platform"/>
            <consortium name="The Broad Institute Genome Sequencing Center for Infectious Disease"/>
            <person name="Wu L."/>
            <person name="Ma J."/>
        </authorList>
    </citation>
    <scope>NUCLEOTIDE SEQUENCE [LARGE SCALE GENOMIC DNA]</scope>
    <source>
        <strain evidence="4">CGMCC 1.10188</strain>
    </source>
</reference>
<dbReference type="PANTHER" id="PTHR21015">
    <property type="entry name" value="UDP-N-ACETYLGLUCOSAMINE--N-ACETYLMURAMYL-(PENTAPEPTIDE) PYROPHOSPHORYL-UNDECAPRENOL N-ACETYLGLUCOSAMINE TRANSFERASE 1"/>
    <property type="match status" value="1"/>
</dbReference>
<feature type="region of interest" description="Disordered" evidence="1">
    <location>
        <begin position="395"/>
        <end position="433"/>
    </location>
</feature>
<dbReference type="PANTHER" id="PTHR21015:SF28">
    <property type="entry name" value="SLL1722 PROTEIN"/>
    <property type="match status" value="1"/>
</dbReference>
<dbReference type="EMBL" id="BMDZ01000049">
    <property type="protein sequence ID" value="GGB51859.1"/>
    <property type="molecule type" value="Genomic_DNA"/>
</dbReference>
<dbReference type="InterPro" id="IPR007235">
    <property type="entry name" value="Glyco_trans_28_C"/>
</dbReference>
<evidence type="ECO:0000313" key="3">
    <source>
        <dbReference type="EMBL" id="GGB51859.1"/>
    </source>
</evidence>
<comment type="caution">
    <text evidence="3">The sequence shown here is derived from an EMBL/GenBank/DDBJ whole genome shotgun (WGS) entry which is preliminary data.</text>
</comment>
<accession>A0ABQ1IV35</accession>
<sequence>MNGSRVLIYSHDSFGLGHLRRCREIAHGLVGAFPDMSVLILSGSPIIGSFDFRTRTDFVRVPGVIKLRNGDYTSLKLKMDIDHILKLRGAIIERTAEVFEPDVFIVDKEPLGLRGEVARTLKRLKRRGTRLVLGLRDVMDEPAQLAPEWKRKRVLPALRDLYDDIWVYGLPEIHDPLEGIDLPADVRAKMTYTGYLRRAAPQGAVSERIQALVEGDPYILATTGGGGDGEELIDWVIQAYEQHGNRLPHRAVLVLGPFMSREARERFGARAHKLDRVDTITFDARIETLMAGAEGVVAMGGYNTFCEILSLDKRAIIVPRTEPRLEQFIRADRADKLGLVRMLLDPGPERSAAAMADALVALAGQAPPSAAMPSSMLDGLEAVARLVGAELDRRNRRTVLSPAPAGDNTAEPDTDNAWTDDAGPLDIKRRAAP</sequence>
<name>A0ABQ1IV35_9PROT</name>
<protein>
    <submittedName>
        <fullName evidence="3">Membrane protein</fullName>
    </submittedName>
</protein>
<proteinExistence type="predicted"/>
<keyword evidence="4" id="KW-1185">Reference proteome</keyword>
<evidence type="ECO:0000256" key="1">
    <source>
        <dbReference type="SAM" id="MobiDB-lite"/>
    </source>
</evidence>
<evidence type="ECO:0000313" key="4">
    <source>
        <dbReference type="Proteomes" id="UP000603352"/>
    </source>
</evidence>
<feature type="domain" description="Glycosyl transferase family 28 C-terminal" evidence="2">
    <location>
        <begin position="223"/>
        <end position="327"/>
    </location>
</feature>
<dbReference type="PIRSF" id="PIRSF017085">
    <property type="entry name" value="Glycosyltransf_RedA_prd"/>
    <property type="match status" value="1"/>
</dbReference>
<dbReference type="InterPro" id="IPR016683">
    <property type="entry name" value="Glyco_trans_28_RedA_prd"/>
</dbReference>
<dbReference type="Proteomes" id="UP000603352">
    <property type="component" value="Unassembled WGS sequence"/>
</dbReference>
<gene>
    <name evidence="3" type="ORF">GCM10011505_36190</name>
</gene>
<evidence type="ECO:0000259" key="2">
    <source>
        <dbReference type="Pfam" id="PF04101"/>
    </source>
</evidence>
<dbReference type="Pfam" id="PF04101">
    <property type="entry name" value="Glyco_tran_28_C"/>
    <property type="match status" value="1"/>
</dbReference>